<evidence type="ECO:0000313" key="3">
    <source>
        <dbReference type="EMBL" id="GAV73993.1"/>
    </source>
</evidence>
<dbReference type="OrthoDB" id="418495at2759"/>
<dbReference type="InParanoid" id="A0A1Q3C1T1"/>
<dbReference type="Pfam" id="PF04784">
    <property type="entry name" value="DUF547"/>
    <property type="match status" value="1"/>
</dbReference>
<evidence type="ECO:0000259" key="2">
    <source>
        <dbReference type="Pfam" id="PF14389"/>
    </source>
</evidence>
<accession>A0A1Q3C1T1</accession>
<evidence type="ECO:0000313" key="4">
    <source>
        <dbReference type="Proteomes" id="UP000187406"/>
    </source>
</evidence>
<proteinExistence type="predicted"/>
<dbReference type="Proteomes" id="UP000187406">
    <property type="component" value="Unassembled WGS sequence"/>
</dbReference>
<dbReference type="Pfam" id="PF14389">
    <property type="entry name" value="Lzipper-MIP1"/>
    <property type="match status" value="1"/>
</dbReference>
<dbReference type="AlphaFoldDB" id="A0A1Q3C1T1"/>
<dbReference type="PANTHER" id="PTHR23054:SF61">
    <property type="entry name" value="OS02G0153000 PROTEIN"/>
    <property type="match status" value="1"/>
</dbReference>
<comment type="caution">
    <text evidence="3">The sequence shown here is derived from an EMBL/GenBank/DDBJ whole genome shotgun (WGS) entry which is preliminary data.</text>
</comment>
<organism evidence="3 4">
    <name type="scientific">Cephalotus follicularis</name>
    <name type="common">Albany pitcher plant</name>
    <dbReference type="NCBI Taxonomy" id="3775"/>
    <lineage>
        <taxon>Eukaryota</taxon>
        <taxon>Viridiplantae</taxon>
        <taxon>Streptophyta</taxon>
        <taxon>Embryophyta</taxon>
        <taxon>Tracheophyta</taxon>
        <taxon>Spermatophyta</taxon>
        <taxon>Magnoliopsida</taxon>
        <taxon>eudicotyledons</taxon>
        <taxon>Gunneridae</taxon>
        <taxon>Pentapetalae</taxon>
        <taxon>rosids</taxon>
        <taxon>fabids</taxon>
        <taxon>Oxalidales</taxon>
        <taxon>Cephalotaceae</taxon>
        <taxon>Cephalotus</taxon>
    </lineage>
</organism>
<protein>
    <submittedName>
        <fullName evidence="3">DUF547 domain-containing protein/Lzipper-MIP1 domain-containing protein</fullName>
    </submittedName>
</protein>
<dbReference type="InterPro" id="IPR006869">
    <property type="entry name" value="DUF547"/>
</dbReference>
<gene>
    <name evidence="3" type="ORF">CFOL_v3_17476</name>
</gene>
<dbReference type="PANTHER" id="PTHR23054">
    <property type="entry name" value="TERNARY COMPLEX FACTOR MIP1, LEUCINE-ZIPPER-RELATED"/>
    <property type="match status" value="1"/>
</dbReference>
<sequence length="594" mass="67100">MLCLKAVAIDDDAELEHNQAAARNSSTGGGGGGANAFLLPLTLGTSIQRYLCKNGRVSSPSFSSGDATPISSLFQDAKLHNKKSGPKRSGNMCLYKYQLEEDVKKLQKELQEEINLRLVLANAIEHVSFSKSPWKLPVKTQELLDSIAVLEIHVSKLEQESIALQYQLSQERNERRLEQYRLKNLPYPGSSLFDCSLAYLTEQIMSNCSREEVEGKMDCLPSWMDVMEDQQIFYFVDKLWHHPNQLSEEMILCMRDIYLFLADSSTLSPSDCMDSSSSPRASLESYSDFPMMTSVEKSPSVDIEHASNIKHGSEVFARDSMLDPYRFPGKVDWTRNIGVYSIAAEVSWLSVGEKELEYAAGALKRFRFLVEQLTKVNLSCMSCNEKLAFWINLYNALIMHAYLAYGVPRSDIKLFSLMQKAAYTIGGQSLSAADIEYIILKMKPPAHCPQIALVVALQKFKVSEDRKKYSIDDIEPLLPFALSYGMHSSPAVRIFRPDNVKELLKKSLKDYAQASVGISDRGKLLVPKLLHCFAKGLVEESLLPEWICQYLSPEQAAMIRDCSSNHRWKLLGSRIFSILPFDSRFRFLFLLEDS</sequence>
<feature type="domain" description="Ternary complex factor MIP1 leucine-zipper" evidence="2">
    <location>
        <begin position="95"/>
        <end position="171"/>
    </location>
</feature>
<dbReference type="EMBL" id="BDDD01001177">
    <property type="protein sequence ID" value="GAV73993.1"/>
    <property type="molecule type" value="Genomic_DNA"/>
</dbReference>
<dbReference type="InterPro" id="IPR025757">
    <property type="entry name" value="MIP1_Leuzipper"/>
</dbReference>
<reference evidence="4" key="1">
    <citation type="submission" date="2016-04" db="EMBL/GenBank/DDBJ databases">
        <title>Cephalotus genome sequencing.</title>
        <authorList>
            <person name="Fukushima K."/>
            <person name="Hasebe M."/>
            <person name="Fang X."/>
        </authorList>
    </citation>
    <scope>NUCLEOTIDE SEQUENCE [LARGE SCALE GENOMIC DNA]</scope>
    <source>
        <strain evidence="4">cv. St1</strain>
    </source>
</reference>
<name>A0A1Q3C1T1_CEPFO</name>
<keyword evidence="4" id="KW-1185">Reference proteome</keyword>
<feature type="domain" description="DUF547" evidence="1">
    <location>
        <begin position="379"/>
        <end position="511"/>
    </location>
</feature>
<evidence type="ECO:0000259" key="1">
    <source>
        <dbReference type="Pfam" id="PF04784"/>
    </source>
</evidence>